<evidence type="ECO:0000256" key="3">
    <source>
        <dbReference type="ARBA" id="ARBA00022989"/>
    </source>
</evidence>
<dbReference type="Pfam" id="PF02586">
    <property type="entry name" value="SRAP"/>
    <property type="match status" value="1"/>
</dbReference>
<evidence type="ECO:0000313" key="8">
    <source>
        <dbReference type="Proteomes" id="UP001209570"/>
    </source>
</evidence>
<feature type="compositionally biased region" description="Low complexity" evidence="5">
    <location>
        <begin position="344"/>
        <end position="359"/>
    </location>
</feature>
<evidence type="ECO:0000256" key="2">
    <source>
        <dbReference type="ARBA" id="ARBA00022692"/>
    </source>
</evidence>
<feature type="region of interest" description="Disordered" evidence="5">
    <location>
        <begin position="1"/>
        <end position="31"/>
    </location>
</feature>
<evidence type="ECO:0000259" key="6">
    <source>
        <dbReference type="PROSITE" id="PS50076"/>
    </source>
</evidence>
<proteinExistence type="predicted"/>
<keyword evidence="4" id="KW-0472">Membrane</keyword>
<name>A0AAD5LBA2_PYTIN</name>
<comment type="caution">
    <text evidence="7">The sequence shown here is derived from an EMBL/GenBank/DDBJ whole genome shotgun (WGS) entry which is preliminary data.</text>
</comment>
<reference evidence="7" key="1">
    <citation type="submission" date="2021-12" db="EMBL/GenBank/DDBJ databases">
        <title>Prjna785345.</title>
        <authorList>
            <person name="Rujirawat T."/>
            <person name="Krajaejun T."/>
        </authorList>
    </citation>
    <scope>NUCLEOTIDE SEQUENCE</scope>
    <source>
        <strain evidence="7">Pi057C3</strain>
    </source>
</reference>
<dbReference type="GO" id="GO:0003697">
    <property type="term" value="F:single-stranded DNA binding"/>
    <property type="evidence" value="ECO:0007669"/>
    <property type="project" value="InterPro"/>
</dbReference>
<protein>
    <recommendedName>
        <fullName evidence="6">J domain-containing protein</fullName>
    </recommendedName>
</protein>
<evidence type="ECO:0000313" key="7">
    <source>
        <dbReference type="EMBL" id="KAJ0395189.1"/>
    </source>
</evidence>
<keyword evidence="2" id="KW-0812">Transmembrane</keyword>
<dbReference type="InterPro" id="IPR001623">
    <property type="entry name" value="DnaJ_domain"/>
</dbReference>
<dbReference type="Pfam" id="PF00226">
    <property type="entry name" value="DnaJ"/>
    <property type="match status" value="1"/>
</dbReference>
<evidence type="ECO:0000256" key="1">
    <source>
        <dbReference type="ARBA" id="ARBA00004167"/>
    </source>
</evidence>
<feature type="domain" description="J" evidence="6">
    <location>
        <begin position="399"/>
        <end position="463"/>
    </location>
</feature>
<dbReference type="GO" id="GO:0071218">
    <property type="term" value="P:cellular response to misfolded protein"/>
    <property type="evidence" value="ECO:0007669"/>
    <property type="project" value="TreeGrafter"/>
</dbReference>
<evidence type="ECO:0000256" key="5">
    <source>
        <dbReference type="SAM" id="MobiDB-lite"/>
    </source>
</evidence>
<gene>
    <name evidence="7" type="ORF">P43SY_004581</name>
</gene>
<dbReference type="Gene3D" id="1.10.287.110">
    <property type="entry name" value="DnaJ domain"/>
    <property type="match status" value="1"/>
</dbReference>
<dbReference type="PANTHER" id="PTHR43908:SF3">
    <property type="entry name" value="AT29763P-RELATED"/>
    <property type="match status" value="1"/>
</dbReference>
<dbReference type="InterPro" id="IPR036869">
    <property type="entry name" value="J_dom_sf"/>
</dbReference>
<dbReference type="EMBL" id="JAKCXM010000359">
    <property type="protein sequence ID" value="KAJ0395189.1"/>
    <property type="molecule type" value="Genomic_DNA"/>
</dbReference>
<sequence length="659" mass="74689">MGPGRYGPVVFREPPRRTTPTDGAEMHGGATHTKNRLQAMRLTSNVISKSYFEWQQVDKREKQPYYIYKESSAMKFAGLYDSWVNEEGETMFTYTILTTEISPEMAWMHTRTPVILNDDGADLWLSNAKFDTLQGLLVAYKGGDLKWHAVDKKVGSTKFQSDDCIKKVDVNHAGKIKSFFAAEKPTELSEKPPKVEVKEEKPILAENPHARSPMVGSASPSLKKAAGTTSPARAFKSERQGFPQQFKSPIKALFQQQQAVEAAFAAATGAASSTKATFVPAVNMEMNKGEAERCRDVAKKFLREGRYQQAIKFFEKSHRMYPLPGVEAMCERARAELAKQHQGASSTSTESPASSSSATGMRHRREESSSSDRGASDEPSRPYTPEQVHIVNKIKACKTHYEVLGVAKDADENGIKKAYRKLALKLHPDKNSAPGAEDAFKAVGKAFTVLSDPDKRAHYDRYGDQAPETTAHTRARRYNEDDISPEEIFNMFFGGGFQPRRAHRPHPHQQRRQQEQQDPRAMFMQLIPLLLIILLSMLSIPSSPEVPFSMQPTAQYNVQRSTQMNSVAKGIPYYVERDFERKYTNHWRDLLRVEQLVEQYHLSRLADSCENQKLKQKRMIYRARNSNADDRETQMKKALSMKMPACDQLQALRRTRNNY</sequence>
<comment type="subcellular location">
    <subcellularLocation>
        <location evidence="1">Membrane</location>
        <topology evidence="1">Single-pass membrane protein</topology>
    </subcellularLocation>
</comment>
<dbReference type="Proteomes" id="UP001209570">
    <property type="component" value="Unassembled WGS sequence"/>
</dbReference>
<feature type="region of interest" description="Disordered" evidence="5">
    <location>
        <begin position="337"/>
        <end position="387"/>
    </location>
</feature>
<dbReference type="AlphaFoldDB" id="A0AAD5LBA2"/>
<dbReference type="InterPro" id="IPR036590">
    <property type="entry name" value="SRAP-like"/>
</dbReference>
<dbReference type="SMART" id="SM00271">
    <property type="entry name" value="DnaJ"/>
    <property type="match status" value="1"/>
</dbReference>
<dbReference type="InterPro" id="IPR051100">
    <property type="entry name" value="DnaJ_subfamily_B/C"/>
</dbReference>
<dbReference type="PRINTS" id="PR00625">
    <property type="entry name" value="JDOMAIN"/>
</dbReference>
<dbReference type="GO" id="GO:0005789">
    <property type="term" value="C:endoplasmic reticulum membrane"/>
    <property type="evidence" value="ECO:0007669"/>
    <property type="project" value="TreeGrafter"/>
</dbReference>
<keyword evidence="8" id="KW-1185">Reference proteome</keyword>
<dbReference type="GO" id="GO:0106300">
    <property type="term" value="P:protein-DNA covalent cross-linking repair"/>
    <property type="evidence" value="ECO:0007669"/>
    <property type="project" value="InterPro"/>
</dbReference>
<dbReference type="Pfam" id="PF09320">
    <property type="entry name" value="DUF1977"/>
    <property type="match status" value="1"/>
</dbReference>
<dbReference type="PROSITE" id="PS50076">
    <property type="entry name" value="DNAJ_2"/>
    <property type="match status" value="1"/>
</dbReference>
<evidence type="ECO:0000256" key="4">
    <source>
        <dbReference type="ARBA" id="ARBA00023136"/>
    </source>
</evidence>
<dbReference type="SUPFAM" id="SSF46565">
    <property type="entry name" value="Chaperone J-domain"/>
    <property type="match status" value="1"/>
</dbReference>
<dbReference type="GO" id="GO:0030544">
    <property type="term" value="F:Hsp70 protein binding"/>
    <property type="evidence" value="ECO:0007669"/>
    <property type="project" value="TreeGrafter"/>
</dbReference>
<dbReference type="CDD" id="cd06257">
    <property type="entry name" value="DnaJ"/>
    <property type="match status" value="1"/>
</dbReference>
<accession>A0AAD5LBA2</accession>
<dbReference type="SUPFAM" id="SSF143081">
    <property type="entry name" value="BB1717-like"/>
    <property type="match status" value="1"/>
</dbReference>
<keyword evidence="3" id="KW-1133">Transmembrane helix</keyword>
<dbReference type="Gene3D" id="3.90.1680.10">
    <property type="entry name" value="SOS response associated peptidase-like"/>
    <property type="match status" value="1"/>
</dbReference>
<dbReference type="InterPro" id="IPR015399">
    <property type="entry name" value="DUF1977_DnaJ-like"/>
</dbReference>
<dbReference type="PANTHER" id="PTHR43908">
    <property type="entry name" value="AT29763P-RELATED"/>
    <property type="match status" value="1"/>
</dbReference>
<feature type="compositionally biased region" description="Basic and acidic residues" evidence="5">
    <location>
        <begin position="364"/>
        <end position="380"/>
    </location>
</feature>
<organism evidence="7 8">
    <name type="scientific">Pythium insidiosum</name>
    <name type="common">Pythiosis disease agent</name>
    <dbReference type="NCBI Taxonomy" id="114742"/>
    <lineage>
        <taxon>Eukaryota</taxon>
        <taxon>Sar</taxon>
        <taxon>Stramenopiles</taxon>
        <taxon>Oomycota</taxon>
        <taxon>Peronosporomycetes</taxon>
        <taxon>Pythiales</taxon>
        <taxon>Pythiaceae</taxon>
        <taxon>Pythium</taxon>
    </lineage>
</organism>
<dbReference type="InterPro" id="IPR003738">
    <property type="entry name" value="SRAP"/>
</dbReference>